<evidence type="ECO:0000313" key="2">
    <source>
        <dbReference type="Proteomes" id="UP000027265"/>
    </source>
</evidence>
<dbReference type="Proteomes" id="UP000027265">
    <property type="component" value="Unassembled WGS sequence"/>
</dbReference>
<keyword evidence="2" id="KW-1185">Reference proteome</keyword>
<name>A0A067PI34_9AGAM</name>
<proteinExistence type="predicted"/>
<reference evidence="2" key="1">
    <citation type="journal article" date="2014" name="Proc. Natl. Acad. Sci. U.S.A.">
        <title>Extensive sampling of basidiomycete genomes demonstrates inadequacy of the white-rot/brown-rot paradigm for wood decay fungi.</title>
        <authorList>
            <person name="Riley R."/>
            <person name="Salamov A.A."/>
            <person name="Brown D.W."/>
            <person name="Nagy L.G."/>
            <person name="Floudas D."/>
            <person name="Held B.W."/>
            <person name="Levasseur A."/>
            <person name="Lombard V."/>
            <person name="Morin E."/>
            <person name="Otillar R."/>
            <person name="Lindquist E.A."/>
            <person name="Sun H."/>
            <person name="LaButti K.M."/>
            <person name="Schmutz J."/>
            <person name="Jabbour D."/>
            <person name="Luo H."/>
            <person name="Baker S.E."/>
            <person name="Pisabarro A.G."/>
            <person name="Walton J.D."/>
            <person name="Blanchette R.A."/>
            <person name="Henrissat B."/>
            <person name="Martin F."/>
            <person name="Cullen D."/>
            <person name="Hibbett D.S."/>
            <person name="Grigoriev I.V."/>
        </authorList>
    </citation>
    <scope>NUCLEOTIDE SEQUENCE [LARGE SCALE GENOMIC DNA]</scope>
    <source>
        <strain evidence="2">MUCL 33604</strain>
    </source>
</reference>
<accession>A0A067PI34</accession>
<dbReference type="AlphaFoldDB" id="A0A067PI34"/>
<evidence type="ECO:0000313" key="1">
    <source>
        <dbReference type="EMBL" id="KDQ54573.1"/>
    </source>
</evidence>
<dbReference type="HOGENOM" id="CLU_045279_0_0_1"/>
<evidence type="ECO:0008006" key="3">
    <source>
        <dbReference type="Google" id="ProtNLM"/>
    </source>
</evidence>
<protein>
    <recommendedName>
        <fullName evidence="3">Glycosyltransferase family 1 protein</fullName>
    </recommendedName>
</protein>
<dbReference type="EMBL" id="KL197728">
    <property type="protein sequence ID" value="KDQ54573.1"/>
    <property type="molecule type" value="Genomic_DNA"/>
</dbReference>
<gene>
    <name evidence="1" type="ORF">JAAARDRAFT_38258</name>
</gene>
<dbReference type="OrthoDB" id="549336at2759"/>
<sequence length="487" mass="55417">MPPDFSDHLHLDHHSISGLFKSRVALYTGITAAILTVFLLAQPSLPRSLHFKPVVDQFTSSPSQYLFGDFQPVHKNVAVASMFPFHEDVYLTIVQQMEDLLAPYDGRVQVYSPTPLPYGFQDIVDDLELYSGSFKAPKDFLPALQSTQFDKPIDLVLLGTCNFDFRDWGKEMIAIWDSRPADQKFQVACVAHNLNDMHYWSDDFTALSERGVLRIIAIADHVAHAFHEFFQDLADEPELIASGFEYIKTDVHVPVLDLPPRTRTPSQVLSQAVVQGFFSPERRDYARLFQELTQAILEDPAVWGYQALNATSEKVFKPIPDSSVPPFQLNLAGEGYLEVPHVLRNVVKKHAGLSYPEFYDLMESMDVVIPAFATNIYYEKQASSTVVMAIECDVPMLVTHRFRESYTYADDDRVLITRPQGLSEIGALKVFRTQQYIPTPGDLPEFVHDVHEMLDGGWKRPVEGFQAMKKELWKRNKDVARRILTDQ</sequence>
<dbReference type="InParanoid" id="A0A067PI34"/>
<organism evidence="1 2">
    <name type="scientific">Jaapia argillacea MUCL 33604</name>
    <dbReference type="NCBI Taxonomy" id="933084"/>
    <lineage>
        <taxon>Eukaryota</taxon>
        <taxon>Fungi</taxon>
        <taxon>Dikarya</taxon>
        <taxon>Basidiomycota</taxon>
        <taxon>Agaricomycotina</taxon>
        <taxon>Agaricomycetes</taxon>
        <taxon>Agaricomycetidae</taxon>
        <taxon>Jaapiales</taxon>
        <taxon>Jaapiaceae</taxon>
        <taxon>Jaapia</taxon>
    </lineage>
</organism>